<dbReference type="AlphaFoldDB" id="A0A067TQY6"/>
<evidence type="ECO:0000313" key="4">
    <source>
        <dbReference type="Proteomes" id="UP000027222"/>
    </source>
</evidence>
<keyword evidence="4" id="KW-1185">Reference proteome</keyword>
<dbReference type="SUPFAM" id="SSF53474">
    <property type="entry name" value="alpha/beta-Hydrolases"/>
    <property type="match status" value="1"/>
</dbReference>
<evidence type="ECO:0000259" key="2">
    <source>
        <dbReference type="Pfam" id="PF00326"/>
    </source>
</evidence>
<dbReference type="OrthoDB" id="449091at2759"/>
<proteinExistence type="predicted"/>
<feature type="domain" description="Peptidase S9 prolyl oligopeptidase catalytic" evidence="2">
    <location>
        <begin position="462"/>
        <end position="597"/>
    </location>
</feature>
<accession>A0A067TQY6</accession>
<keyword evidence="1" id="KW-0732">Signal</keyword>
<evidence type="ECO:0000313" key="3">
    <source>
        <dbReference type="EMBL" id="KDR81373.1"/>
    </source>
</evidence>
<dbReference type="PANTHER" id="PTHR43037:SF4">
    <property type="entry name" value="PEPTIDASE S9 PROLYL OLIGOPEPTIDASE CATALYTIC DOMAIN-CONTAINING PROTEIN"/>
    <property type="match status" value="1"/>
</dbReference>
<evidence type="ECO:0000256" key="1">
    <source>
        <dbReference type="ARBA" id="ARBA00022729"/>
    </source>
</evidence>
<dbReference type="Pfam" id="PF00326">
    <property type="entry name" value="Peptidase_S9"/>
    <property type="match status" value="1"/>
</dbReference>
<dbReference type="GO" id="GO:0008236">
    <property type="term" value="F:serine-type peptidase activity"/>
    <property type="evidence" value="ECO:0007669"/>
    <property type="project" value="InterPro"/>
</dbReference>
<dbReference type="InterPro" id="IPR001375">
    <property type="entry name" value="Peptidase_S9_cat"/>
</dbReference>
<dbReference type="InterPro" id="IPR050955">
    <property type="entry name" value="Plant_Biomass_Hydrol_Est"/>
</dbReference>
<organism evidence="3 4">
    <name type="scientific">Galerina marginata (strain CBS 339.88)</name>
    <dbReference type="NCBI Taxonomy" id="685588"/>
    <lineage>
        <taxon>Eukaryota</taxon>
        <taxon>Fungi</taxon>
        <taxon>Dikarya</taxon>
        <taxon>Basidiomycota</taxon>
        <taxon>Agaricomycotina</taxon>
        <taxon>Agaricomycetes</taxon>
        <taxon>Agaricomycetidae</taxon>
        <taxon>Agaricales</taxon>
        <taxon>Agaricineae</taxon>
        <taxon>Strophariaceae</taxon>
        <taxon>Galerina</taxon>
    </lineage>
</organism>
<dbReference type="GO" id="GO:0006508">
    <property type="term" value="P:proteolysis"/>
    <property type="evidence" value="ECO:0007669"/>
    <property type="project" value="InterPro"/>
</dbReference>
<dbReference type="Gene3D" id="3.40.50.1820">
    <property type="entry name" value="alpha/beta hydrolase"/>
    <property type="match status" value="1"/>
</dbReference>
<dbReference type="EMBL" id="KL142370">
    <property type="protein sequence ID" value="KDR81373.1"/>
    <property type="molecule type" value="Genomic_DNA"/>
</dbReference>
<dbReference type="STRING" id="685588.A0A067TQY6"/>
<reference evidence="4" key="1">
    <citation type="journal article" date="2014" name="Proc. Natl. Acad. Sci. U.S.A.">
        <title>Extensive sampling of basidiomycete genomes demonstrates inadequacy of the white-rot/brown-rot paradigm for wood decay fungi.</title>
        <authorList>
            <person name="Riley R."/>
            <person name="Salamov A.A."/>
            <person name="Brown D.W."/>
            <person name="Nagy L.G."/>
            <person name="Floudas D."/>
            <person name="Held B.W."/>
            <person name="Levasseur A."/>
            <person name="Lombard V."/>
            <person name="Morin E."/>
            <person name="Otillar R."/>
            <person name="Lindquist E.A."/>
            <person name="Sun H."/>
            <person name="LaButti K.M."/>
            <person name="Schmutz J."/>
            <person name="Jabbour D."/>
            <person name="Luo H."/>
            <person name="Baker S.E."/>
            <person name="Pisabarro A.G."/>
            <person name="Walton J.D."/>
            <person name="Blanchette R.A."/>
            <person name="Henrissat B."/>
            <person name="Martin F."/>
            <person name="Cullen D."/>
            <person name="Hibbett D.S."/>
            <person name="Grigoriev I.V."/>
        </authorList>
    </citation>
    <scope>NUCLEOTIDE SEQUENCE [LARGE SCALE GENOMIC DNA]</scope>
    <source>
        <strain evidence="4">CBS 339.88</strain>
    </source>
</reference>
<sequence length="850" mass="94848">MSDLAHLADRARWNVQFDDKWDVLGPFPIHAREQHFLSPAFPLNLSQPIDFRQSWPSSYVDGGFVKWTQAISNPNGDLEISFPEIRWKALRSTEGWAALQHHAVLRTTITLYPPTDLVFGDSPQLLISLKQGSYFALRPQGQDVSSFVPEWYAGNIYDLEHALAHVVYLPAVPSLNKPTKYDLFVSGDYEIRLFGDPLVQQHHSDVPVQKLNLTVRLQEIGSSPIHDQSQDVACDFLAGYAFGDAFGIGIQSGTRWWTAIDIKLNHPVLVILTPIFFSLLTLTIEQGMTLQLRTKVKIAPSQTRVLPISIEQSLPYFGENVAVNVTLVCGDSVHTISVIIPIIHRQLSTPERQSIKGTFFFANSTPSAFIAIPPRTSEHTEKAPPILTLHGAGVDVLVQEFWAQSLPDNKASWMIVPTGRTSWGLDWHGPSAEDAWSSSEAVGILSRKRIHGFPKSWEIPQNSKVIIIGHSNGGQGTWYLASRYPDRVLAAIPAAAYIKSQGYIPLTHARFPNSKAFRNAHFTDPTLRSILESSLTADDNDLHVSNLADTPLLVIHGGEDENVPVWHSREYVSTLRTWNASANVTFLEHRGEGHWYPYILDNSDVQNFIDNTAPSSDNTSKSEYLTLTVSIPRESGSLHGWSIDKLMVPGRYSEVLRTPGRMQSILSSPGPLIFVISEETNQQDLSVALRLAHVLNLYHKLDGEIISEETALTRNKLATWPTGNVIFLGTPSSPFAQEVLHSKKGGIRIINQAPHIGERRFDKPGQALLFLHPHPTMGLTNPSFMMFLLYNDKAGLERAARLFPFRTGVAVPDWLVVGDKMDMFGAGGLEAAGVWDSDWKLSEYMSWFYR</sequence>
<dbReference type="InterPro" id="IPR029058">
    <property type="entry name" value="AB_hydrolase_fold"/>
</dbReference>
<dbReference type="HOGENOM" id="CLU_014627_0_0_1"/>
<name>A0A067TQY6_GALM3</name>
<gene>
    <name evidence="3" type="ORF">GALMADRAFT_263657</name>
</gene>
<dbReference type="PANTHER" id="PTHR43037">
    <property type="entry name" value="UNNAMED PRODUCT-RELATED"/>
    <property type="match status" value="1"/>
</dbReference>
<protein>
    <recommendedName>
        <fullName evidence="2">Peptidase S9 prolyl oligopeptidase catalytic domain-containing protein</fullName>
    </recommendedName>
</protein>
<dbReference type="Proteomes" id="UP000027222">
    <property type="component" value="Unassembled WGS sequence"/>
</dbReference>